<feature type="compositionally biased region" description="Polar residues" evidence="1">
    <location>
        <begin position="73"/>
        <end position="96"/>
    </location>
</feature>
<dbReference type="AlphaFoldDB" id="A0A3S4ZWS6"/>
<feature type="compositionally biased region" description="Low complexity" evidence="1">
    <location>
        <begin position="173"/>
        <end position="203"/>
    </location>
</feature>
<feature type="compositionally biased region" description="Polar residues" evidence="1">
    <location>
        <begin position="118"/>
        <end position="130"/>
    </location>
</feature>
<proteinExistence type="predicted"/>
<name>A0A3S4ZWS6_9PLAT</name>
<gene>
    <name evidence="2" type="ORF">PXEA_LOCUS2518</name>
</gene>
<evidence type="ECO:0000313" key="3">
    <source>
        <dbReference type="Proteomes" id="UP000784294"/>
    </source>
</evidence>
<protein>
    <submittedName>
        <fullName evidence="2">Uncharacterized protein</fullName>
    </submittedName>
</protein>
<evidence type="ECO:0000313" key="2">
    <source>
        <dbReference type="EMBL" id="VEL09078.1"/>
    </source>
</evidence>
<feature type="region of interest" description="Disordered" evidence="1">
    <location>
        <begin position="25"/>
        <end position="204"/>
    </location>
</feature>
<dbReference type="EMBL" id="CAAALY010005404">
    <property type="protein sequence ID" value="VEL09078.1"/>
    <property type="molecule type" value="Genomic_DNA"/>
</dbReference>
<comment type="caution">
    <text evidence="2">The sequence shown here is derived from an EMBL/GenBank/DDBJ whole genome shotgun (WGS) entry which is preliminary data.</text>
</comment>
<dbReference type="Proteomes" id="UP000784294">
    <property type="component" value="Unassembled WGS sequence"/>
</dbReference>
<sequence>MALLLNWGPFEERKSVMMPTSSLCGLATPPRRKPKTPTSVDLCLPPSPGTTEQRGVPMRSGRPVSCCDVHQLPSPSGSPSVATATGGIVSSQSSGKRPTGSRPGRLPFRVGVRKKPTQAYTTTNTASQSTPPEPVHQPRSASPMADANTHNWRRRSSDQTTLTRILQALTPCRSSKSSARRSQSVSDLANLSSASTSSASSSLELKTWGSVELCSTCSSQVSLPN</sequence>
<accession>A0A3S4ZWS6</accession>
<reference evidence="2" key="1">
    <citation type="submission" date="2018-11" db="EMBL/GenBank/DDBJ databases">
        <authorList>
            <consortium name="Pathogen Informatics"/>
        </authorList>
    </citation>
    <scope>NUCLEOTIDE SEQUENCE</scope>
</reference>
<evidence type="ECO:0000256" key="1">
    <source>
        <dbReference type="SAM" id="MobiDB-lite"/>
    </source>
</evidence>
<organism evidence="2 3">
    <name type="scientific">Protopolystoma xenopodis</name>
    <dbReference type="NCBI Taxonomy" id="117903"/>
    <lineage>
        <taxon>Eukaryota</taxon>
        <taxon>Metazoa</taxon>
        <taxon>Spiralia</taxon>
        <taxon>Lophotrochozoa</taxon>
        <taxon>Platyhelminthes</taxon>
        <taxon>Monogenea</taxon>
        <taxon>Polyopisthocotylea</taxon>
        <taxon>Polystomatidea</taxon>
        <taxon>Polystomatidae</taxon>
        <taxon>Protopolystoma</taxon>
    </lineage>
</organism>
<keyword evidence="3" id="KW-1185">Reference proteome</keyword>